<reference evidence="3 4" key="1">
    <citation type="submission" date="2017-07" db="EMBL/GenBank/DDBJ databases">
        <title>Bifidobacterium novel species.</title>
        <authorList>
            <person name="Lugli G.A."/>
            <person name="Milani C."/>
            <person name="Duranti S."/>
            <person name="Mangifesta M."/>
        </authorList>
    </citation>
    <scope>NUCLEOTIDE SEQUENCE [LARGE SCALE GENOMIC DNA]</scope>
    <source>
        <strain evidence="4">Uis1B</strain>
    </source>
</reference>
<dbReference type="EMBL" id="NMWU01000029">
    <property type="protein sequence ID" value="PLS30506.1"/>
    <property type="molecule type" value="Genomic_DNA"/>
</dbReference>
<proteinExistence type="predicted"/>
<feature type="transmembrane region" description="Helical" evidence="2">
    <location>
        <begin position="56"/>
        <end position="81"/>
    </location>
</feature>
<accession>A0A2N5J8H1</accession>
<dbReference type="Pfam" id="PF11361">
    <property type="entry name" value="DUF3159"/>
    <property type="match status" value="1"/>
</dbReference>
<dbReference type="Proteomes" id="UP000235050">
    <property type="component" value="Unassembled WGS sequence"/>
</dbReference>
<keyword evidence="2" id="KW-1133">Transmembrane helix</keyword>
<evidence type="ECO:0000313" key="3">
    <source>
        <dbReference type="EMBL" id="PLS30506.1"/>
    </source>
</evidence>
<evidence type="ECO:0000256" key="2">
    <source>
        <dbReference type="SAM" id="Phobius"/>
    </source>
</evidence>
<evidence type="ECO:0000313" key="4">
    <source>
        <dbReference type="Proteomes" id="UP000235050"/>
    </source>
</evidence>
<feature type="transmembrane region" description="Helical" evidence="2">
    <location>
        <begin position="124"/>
        <end position="152"/>
    </location>
</feature>
<feature type="compositionally biased region" description="Basic and acidic residues" evidence="1">
    <location>
        <begin position="1"/>
        <end position="10"/>
    </location>
</feature>
<feature type="transmembrane region" description="Helical" evidence="2">
    <location>
        <begin position="173"/>
        <end position="192"/>
    </location>
</feature>
<organism evidence="3 4">
    <name type="scientific">Bifidobacterium margollesii</name>
    <dbReference type="NCBI Taxonomy" id="2020964"/>
    <lineage>
        <taxon>Bacteria</taxon>
        <taxon>Bacillati</taxon>
        <taxon>Actinomycetota</taxon>
        <taxon>Actinomycetes</taxon>
        <taxon>Bifidobacteriales</taxon>
        <taxon>Bifidobacteriaceae</taxon>
        <taxon>Bifidobacterium</taxon>
    </lineage>
</organism>
<keyword evidence="2" id="KW-0812">Transmembrane</keyword>
<feature type="transmembrane region" description="Helical" evidence="2">
    <location>
        <begin position="93"/>
        <end position="112"/>
    </location>
</feature>
<gene>
    <name evidence="3" type="ORF">Uis1B_1651</name>
</gene>
<comment type="caution">
    <text evidence="3">The sequence shown here is derived from an EMBL/GenBank/DDBJ whole genome shotgun (WGS) entry which is preliminary data.</text>
</comment>
<protein>
    <submittedName>
        <fullName evidence="3">Zinc ABC transporter permease</fullName>
    </submittedName>
</protein>
<feature type="transmembrane region" description="Helical" evidence="2">
    <location>
        <begin position="212"/>
        <end position="234"/>
    </location>
</feature>
<dbReference type="InterPro" id="IPR016566">
    <property type="entry name" value="UCP010219"/>
</dbReference>
<keyword evidence="2" id="KW-0472">Membrane</keyword>
<dbReference type="AlphaFoldDB" id="A0A2N5J8H1"/>
<evidence type="ECO:0000256" key="1">
    <source>
        <dbReference type="SAM" id="MobiDB-lite"/>
    </source>
</evidence>
<sequence length="257" mass="28372">MSANEPKMDDLPETGEQSVGGSAKRSGMASLANDDFSVIDAIGGPRGVIESMLPGVVFVVLFVATRDLHLTVIVSAVIAVVQVAARLLQRQSVLGALTGVLAVGICLVWAWLSHDARNYYLPGFLINSFWIIVLAVSLLARIPGIGVLVEFIRNPVTEHFRKWLGAWRGDEPLLKAYMIVSGLWIGVFALRLGIQIPMYLTNHVGWLGTARLIMGVPLFALAIWISWLIIATPLHRHRLDERRHAEEEIIRTANREQ</sequence>
<dbReference type="PIRSF" id="PIRSF010219">
    <property type="entry name" value="UCP010219"/>
    <property type="match status" value="1"/>
</dbReference>
<keyword evidence="4" id="KW-1185">Reference proteome</keyword>
<name>A0A2N5J8H1_9BIFI</name>
<feature type="region of interest" description="Disordered" evidence="1">
    <location>
        <begin position="1"/>
        <end position="26"/>
    </location>
</feature>